<gene>
    <name evidence="1" type="ORF">SSP24_36840</name>
</gene>
<comment type="caution">
    <text evidence="1">The sequence shown here is derived from an EMBL/GenBank/DDBJ whole genome shotgun (WGS) entry which is preliminary data.</text>
</comment>
<protein>
    <submittedName>
        <fullName evidence="1">Uncharacterized protein</fullName>
    </submittedName>
</protein>
<dbReference type="EMBL" id="BJND01000024">
    <property type="protein sequence ID" value="GEC06029.1"/>
    <property type="molecule type" value="Genomic_DNA"/>
</dbReference>
<accession>A0A4Y3VKA3</accession>
<dbReference type="RefSeq" id="WP_141310694.1">
    <property type="nucleotide sequence ID" value="NZ_BJND01000024.1"/>
</dbReference>
<evidence type="ECO:0000313" key="1">
    <source>
        <dbReference type="EMBL" id="GEC06029.1"/>
    </source>
</evidence>
<evidence type="ECO:0000313" key="2">
    <source>
        <dbReference type="Proteomes" id="UP000317881"/>
    </source>
</evidence>
<dbReference type="OrthoDB" id="3436381at2"/>
<organism evidence="1 2">
    <name type="scientific">Streptomyces spinoverrucosus</name>
    <dbReference type="NCBI Taxonomy" id="284043"/>
    <lineage>
        <taxon>Bacteria</taxon>
        <taxon>Bacillati</taxon>
        <taxon>Actinomycetota</taxon>
        <taxon>Actinomycetes</taxon>
        <taxon>Kitasatosporales</taxon>
        <taxon>Streptomycetaceae</taxon>
        <taxon>Streptomyces</taxon>
    </lineage>
</organism>
<keyword evidence="2" id="KW-1185">Reference proteome</keyword>
<proteinExistence type="predicted"/>
<dbReference type="AlphaFoldDB" id="A0A4Y3VKA3"/>
<reference evidence="1 2" key="1">
    <citation type="submission" date="2019-06" db="EMBL/GenBank/DDBJ databases">
        <title>Whole genome shotgun sequence of Streptomyces spinoverrucosus NBRC 14228.</title>
        <authorList>
            <person name="Hosoyama A."/>
            <person name="Uohara A."/>
            <person name="Ohji S."/>
            <person name="Ichikawa N."/>
        </authorList>
    </citation>
    <scope>NUCLEOTIDE SEQUENCE [LARGE SCALE GENOMIC DNA]</scope>
    <source>
        <strain evidence="1 2">NBRC 14228</strain>
    </source>
</reference>
<sequence length="330" mass="36159">MRQLPTPHKVMRKGYAVVRSTRSRLNNLVLVPPSADDWPRVTAEHLSLLDGRTLNFCVRVPDEVTASSAALLLGGSSSPVVIPLTLVQRGDGHVEAQGTAVLDLLEADADQHQQLPAGMRRFLLATGQWRLSVVFTDVAGTERRYALAKAPRLMPDGPTTPEPVREDGTYCRLIASGTGRAYVSVGRDDAEAEIVSVKIGWSEVTLEGRLVNAPADECRGDVELVRRGGKAARVVPATWQGDTFVCSLKPADFGDLGTKEQIFDVRLRRPRRRSLKISRRRTEVRSPGDVFRMPYRLLTGEDGGTVLRLNPYYTPIGSLAFRAAHLPSGC</sequence>
<name>A0A4Y3VKA3_9ACTN</name>
<dbReference type="Proteomes" id="UP000317881">
    <property type="component" value="Unassembled WGS sequence"/>
</dbReference>